<gene>
    <name evidence="2" type="ORF">HNP81_000675</name>
</gene>
<keyword evidence="3" id="KW-1185">Reference proteome</keyword>
<accession>A0ABR6CL93</accession>
<comment type="caution">
    <text evidence="2">The sequence shown here is derived from an EMBL/GenBank/DDBJ whole genome shotgun (WGS) entry which is preliminary data.</text>
</comment>
<sequence length="285" mass="30832">MKNYLMIFLVVIGIGLLFTISNTIPSLFNHAESNQAKITKEIDTLDFHISSVEAIVVPEKRSNIQAKLSGKGTVNVRQKGNKIIIEYKRKWFEQIGFFSSPKLTVYIPEDYNKSMDISVSSGSLKFAGDSKNHPMELKDLSINIGSGHADLSNLTVDTFTSVVSSGNFEVNSVTSNAGDFDVSSGRLVVKHYSGELQAEVSSGLLNIQLDELTGPADVTVSSGSVKLDLPEDADFTLHGKVSSGVIHNNFQLKNEITSDKKIAGTYGSGKYPVNLQVSSGAVTVH</sequence>
<proteinExistence type="predicted"/>
<dbReference type="EMBL" id="JACJHX010000001">
    <property type="protein sequence ID" value="MBA9025393.1"/>
    <property type="molecule type" value="Genomic_DNA"/>
</dbReference>
<evidence type="ECO:0000259" key="1">
    <source>
        <dbReference type="Pfam" id="PF13349"/>
    </source>
</evidence>
<evidence type="ECO:0000313" key="2">
    <source>
        <dbReference type="EMBL" id="MBA9025393.1"/>
    </source>
</evidence>
<dbReference type="Pfam" id="PF13349">
    <property type="entry name" value="DUF4097"/>
    <property type="match status" value="1"/>
</dbReference>
<dbReference type="InterPro" id="IPR025164">
    <property type="entry name" value="Toastrack_DUF4097"/>
</dbReference>
<dbReference type="Proteomes" id="UP000626697">
    <property type="component" value="Unassembled WGS sequence"/>
</dbReference>
<organism evidence="2 3">
    <name type="scientific">Peribacillus huizhouensis</name>
    <dbReference type="NCBI Taxonomy" id="1501239"/>
    <lineage>
        <taxon>Bacteria</taxon>
        <taxon>Bacillati</taxon>
        <taxon>Bacillota</taxon>
        <taxon>Bacilli</taxon>
        <taxon>Bacillales</taxon>
        <taxon>Bacillaceae</taxon>
        <taxon>Peribacillus</taxon>
    </lineage>
</organism>
<dbReference type="RefSeq" id="WP_182501529.1">
    <property type="nucleotide sequence ID" value="NZ_JACJHX010000001.1"/>
</dbReference>
<evidence type="ECO:0000313" key="3">
    <source>
        <dbReference type="Proteomes" id="UP000626697"/>
    </source>
</evidence>
<name>A0ABR6CL93_9BACI</name>
<protein>
    <submittedName>
        <fullName evidence="2">Lia operon protein LiaG</fullName>
    </submittedName>
</protein>
<dbReference type="Gene3D" id="2.160.20.120">
    <property type="match status" value="1"/>
</dbReference>
<feature type="domain" description="DUF4097" evidence="1">
    <location>
        <begin position="43"/>
        <end position="284"/>
    </location>
</feature>
<reference evidence="2 3" key="1">
    <citation type="submission" date="2020-08" db="EMBL/GenBank/DDBJ databases">
        <title>Genomic Encyclopedia of Type Strains, Phase IV (KMG-IV): sequencing the most valuable type-strain genomes for metagenomic binning, comparative biology and taxonomic classification.</title>
        <authorList>
            <person name="Goeker M."/>
        </authorList>
    </citation>
    <scope>NUCLEOTIDE SEQUENCE [LARGE SCALE GENOMIC DNA]</scope>
    <source>
        <strain evidence="2 3">DSM 105481</strain>
    </source>
</reference>